<dbReference type="InterPro" id="IPR052344">
    <property type="entry name" value="Transposase-related"/>
</dbReference>
<dbReference type="InterPro" id="IPR038720">
    <property type="entry name" value="YprB_RNase_H-like_dom"/>
</dbReference>
<organism evidence="3 4">
    <name type="scientific">Bradyrhizobium ivorense</name>
    <dbReference type="NCBI Taxonomy" id="2511166"/>
    <lineage>
        <taxon>Bacteria</taxon>
        <taxon>Pseudomonadati</taxon>
        <taxon>Pseudomonadota</taxon>
        <taxon>Alphaproteobacteria</taxon>
        <taxon>Hyphomicrobiales</taxon>
        <taxon>Nitrobacteraceae</taxon>
        <taxon>Bradyrhizobium</taxon>
    </lineage>
</organism>
<sequence>MATGQVTRLVLEGYLHCKYLAQLRLAGREGVRSEYEDIVMKLRRERHLAIAEALRERHGEGCIGGLNVSRTDLRQGTSFVLGAEIRDDTFHIQFDALKRVEGHSDLGPFHYVPVLFSEARNVHRWHRLMLASLGALIARVQKRAPSRGVIYQGDPCYATSVPFGSSARSGEDAVRDLVRMQRGDAAPPLRLNDHCAVCEFQAECRAKAIKDDNLTLLRGLGEKEQRRYAHRGIFTLTQLSHTFRPRRPGKRTQPMRRRQYGLQALAIRDRTVYVLGKPELPASPTEIFLDVEGKPDEQFVYLIGAIVRRGENEERHSFWADCKTEERRIFDQLVALLAAHPEALIFAYGAYEHAFIKRMRAGAPRKKPVDRILDRLVNALAFVYAHFYFPTYTNGLKEIGTALGCRWHDERASGMQSVAWRLHWERDRDAEWKEKLLQYNLDDCGALAAVIAFLRYASRPQDRTQDIAAGPAGELKITSVAELDKARYTLPWTTFDNPDLAFVNKCAHFDYQRQRVHVRGDAKLRRRYRDKDASKNRKLRRSKLVRITASRCPKCGACEIDPIAKPDRHLGTIPRQKRTFDLRVTQSSLKRRVVDCRATMYWCRKCGHQFAPLRYERVASHSHALMCWVIYLSVAHRVSFGAILEIFRDFFGVKLSPAELLMFRSLLARYYRPTYRAILKRLTSGPLLHADETEVTLRTGTGYVWALASITEVVYLYRPNREGAFLKEMLGGFTGVLVSDFYAAYDALACPQQKCLIHLIRDLNQEVLTHPFDTELQSIVSGFATLLRSIVATVDEHGLRRRHLRRHANPVAEFFRVLADQNLLSEPAQALRTRLLKNRERLFTFIEYDGVPWNNNAAENAIRRFAYFRDDTAPLTREKGLRDYLVLLSLFQTCRYKAVNFWQFLLSRQKDIDAFASGASSPGRRDLDLYPPGFEPPHWKRIRERNVALSPPEAGGISVTVHSTDAPE</sequence>
<evidence type="ECO:0000313" key="3">
    <source>
        <dbReference type="EMBL" id="VIO73282.1"/>
    </source>
</evidence>
<dbReference type="OrthoDB" id="8241751at2"/>
<gene>
    <name evidence="3" type="ORF">CI1B_48870</name>
</gene>
<evidence type="ECO:0000313" key="4">
    <source>
        <dbReference type="Proteomes" id="UP000328092"/>
    </source>
</evidence>
<accession>A0A508TCW0</accession>
<dbReference type="InterPro" id="IPR019993">
    <property type="entry name" value="RecB_nuclease_TM0106_put"/>
</dbReference>
<dbReference type="Pfam" id="PF03050">
    <property type="entry name" value="DDE_Tnp_IS66"/>
    <property type="match status" value="1"/>
</dbReference>
<dbReference type="InterPro" id="IPR004291">
    <property type="entry name" value="Transposase_IS66_central"/>
</dbReference>
<dbReference type="PANTHER" id="PTHR33678">
    <property type="entry name" value="BLL1576 PROTEIN"/>
    <property type="match status" value="1"/>
</dbReference>
<reference evidence="3" key="1">
    <citation type="submission" date="2019-02" db="EMBL/GenBank/DDBJ databases">
        <authorList>
            <person name="Pothier F.J."/>
        </authorList>
    </citation>
    <scope>NUCLEOTIDE SEQUENCE</scope>
    <source>
        <strain evidence="3">CI-1B</strain>
    </source>
</reference>
<comment type="caution">
    <text evidence="3">The sequence shown here is derived from an EMBL/GenBank/DDBJ whole genome shotgun (WGS) entry which is preliminary data.</text>
</comment>
<proteinExistence type="predicted"/>
<dbReference type="PANTHER" id="PTHR33678:SF2">
    <property type="match status" value="1"/>
</dbReference>
<dbReference type="Proteomes" id="UP000328092">
    <property type="component" value="Unassembled WGS sequence"/>
</dbReference>
<dbReference type="NCBIfam" id="TIGR03491">
    <property type="entry name" value="TM0106 family RecB-like putative nuclease"/>
    <property type="match status" value="1"/>
</dbReference>
<dbReference type="AlphaFoldDB" id="A0A508TCW0"/>
<feature type="domain" description="Transposase IS66 central" evidence="1">
    <location>
        <begin position="622"/>
        <end position="871"/>
    </location>
</feature>
<protein>
    <submittedName>
        <fullName evidence="3">Uncharacterized protein</fullName>
    </submittedName>
</protein>
<evidence type="ECO:0000259" key="1">
    <source>
        <dbReference type="Pfam" id="PF03050"/>
    </source>
</evidence>
<evidence type="ECO:0000259" key="2">
    <source>
        <dbReference type="Pfam" id="PF13482"/>
    </source>
</evidence>
<dbReference type="NCBIfam" id="NF033517">
    <property type="entry name" value="transpos_IS66"/>
    <property type="match status" value="1"/>
</dbReference>
<feature type="domain" description="YprB ribonuclease H-like" evidence="2">
    <location>
        <begin position="287"/>
        <end position="451"/>
    </location>
</feature>
<dbReference type="Pfam" id="PF13482">
    <property type="entry name" value="RNase_H_2"/>
    <property type="match status" value="1"/>
</dbReference>
<keyword evidence="4" id="KW-1185">Reference proteome</keyword>
<dbReference type="EMBL" id="CAADFC020000016">
    <property type="protein sequence ID" value="VIO73282.1"/>
    <property type="molecule type" value="Genomic_DNA"/>
</dbReference>
<name>A0A508TCW0_9BRAD</name>